<evidence type="ECO:0000313" key="3">
    <source>
        <dbReference type="Proteomes" id="UP001310594"/>
    </source>
</evidence>
<dbReference type="EMBL" id="JAVRQU010000006">
    <property type="protein sequence ID" value="KAK5701906.1"/>
    <property type="molecule type" value="Genomic_DNA"/>
</dbReference>
<organism evidence="2 3">
    <name type="scientific">Elasticomyces elasticus</name>
    <dbReference type="NCBI Taxonomy" id="574655"/>
    <lineage>
        <taxon>Eukaryota</taxon>
        <taxon>Fungi</taxon>
        <taxon>Dikarya</taxon>
        <taxon>Ascomycota</taxon>
        <taxon>Pezizomycotina</taxon>
        <taxon>Dothideomycetes</taxon>
        <taxon>Dothideomycetidae</taxon>
        <taxon>Mycosphaerellales</taxon>
        <taxon>Teratosphaeriaceae</taxon>
        <taxon>Elasticomyces</taxon>
    </lineage>
</organism>
<accession>A0AAN7ZP45</accession>
<dbReference type="InterPro" id="IPR011333">
    <property type="entry name" value="SKP1/BTB/POZ_sf"/>
</dbReference>
<dbReference type="SUPFAM" id="SSF54695">
    <property type="entry name" value="POZ domain"/>
    <property type="match status" value="1"/>
</dbReference>
<gene>
    <name evidence="2" type="ORF">LTR97_004724</name>
</gene>
<dbReference type="Proteomes" id="UP001310594">
    <property type="component" value="Unassembled WGS sequence"/>
</dbReference>
<dbReference type="InterPro" id="IPR000210">
    <property type="entry name" value="BTB/POZ_dom"/>
</dbReference>
<dbReference type="Pfam" id="PF00651">
    <property type="entry name" value="BTB"/>
    <property type="match status" value="1"/>
</dbReference>
<protein>
    <recommendedName>
        <fullName evidence="1">BTB domain-containing protein</fullName>
    </recommendedName>
</protein>
<feature type="domain" description="BTB" evidence="1">
    <location>
        <begin position="17"/>
        <end position="85"/>
    </location>
</feature>
<dbReference type="PANTHER" id="PTHR47843">
    <property type="entry name" value="BTB DOMAIN-CONTAINING PROTEIN-RELATED"/>
    <property type="match status" value="1"/>
</dbReference>
<name>A0AAN7ZP45_9PEZI</name>
<reference evidence="2" key="1">
    <citation type="submission" date="2023-08" db="EMBL/GenBank/DDBJ databases">
        <title>Black Yeasts Isolated from many extreme environments.</title>
        <authorList>
            <person name="Coleine C."/>
            <person name="Stajich J.E."/>
            <person name="Selbmann L."/>
        </authorList>
    </citation>
    <scope>NUCLEOTIDE SEQUENCE</scope>
    <source>
        <strain evidence="2">CCFEE 5810</strain>
    </source>
</reference>
<dbReference type="Gene3D" id="3.30.710.10">
    <property type="entry name" value="Potassium Channel Kv1.1, Chain A"/>
    <property type="match status" value="1"/>
</dbReference>
<evidence type="ECO:0000259" key="1">
    <source>
        <dbReference type="PROSITE" id="PS50097"/>
    </source>
</evidence>
<dbReference type="AlphaFoldDB" id="A0AAN7ZP45"/>
<dbReference type="PROSITE" id="PS50097">
    <property type="entry name" value="BTB"/>
    <property type="match status" value="1"/>
</dbReference>
<sequence>MANEEPPRKRAKYDLSHNLRIHVDNKGREFTAPEAVVKDRSRFFKKKASTLPRDVSKLVKLSGTEPGVFNEYLKYIYLGGLDVKNTEVDTDFDATRVWVDVYSLAQKLWDPSTMNIVMDQFERGICDQCISVDIHTVAHVYDSTDEGSKLRKLFVDYYIHDKELETDDEEYMSAGAGYGLEDFSLDMLRETKRLKKTNMNKKVREAFDVKLSSRGKCRYHRHDESCPPCAPD</sequence>
<dbReference type="PANTHER" id="PTHR47843:SF2">
    <property type="entry name" value="BTB DOMAIN-CONTAINING PROTEIN"/>
    <property type="match status" value="1"/>
</dbReference>
<proteinExistence type="predicted"/>
<evidence type="ECO:0000313" key="2">
    <source>
        <dbReference type="EMBL" id="KAK5701906.1"/>
    </source>
</evidence>
<comment type="caution">
    <text evidence="2">The sequence shown here is derived from an EMBL/GenBank/DDBJ whole genome shotgun (WGS) entry which is preliminary data.</text>
</comment>